<dbReference type="AlphaFoldDB" id="A0A1Q9DUR3"/>
<accession>A0A1Q9DUR3</accession>
<dbReference type="Proteomes" id="UP000186817">
    <property type="component" value="Unassembled WGS sequence"/>
</dbReference>
<sequence>MRVTGRAGRVGDWMWSSLIHHPTDLALNAAVAAGQRGHAWRICLELVRGSTTRPDTVALNAAASALASGSRWREGLLMATEVDETTVMTLGASVRAGSPVRGVHLVASTTLCRSLVLGFNAVTNVVVTQKNPPLEASNRKAKVSQGYFELLDPHQHREIGANTSVF</sequence>
<organism evidence="1 2">
    <name type="scientific">Symbiodinium microadriaticum</name>
    <name type="common">Dinoflagellate</name>
    <name type="synonym">Zooxanthella microadriatica</name>
    <dbReference type="NCBI Taxonomy" id="2951"/>
    <lineage>
        <taxon>Eukaryota</taxon>
        <taxon>Sar</taxon>
        <taxon>Alveolata</taxon>
        <taxon>Dinophyceae</taxon>
        <taxon>Suessiales</taxon>
        <taxon>Symbiodiniaceae</taxon>
        <taxon>Symbiodinium</taxon>
    </lineage>
</organism>
<protein>
    <submittedName>
        <fullName evidence="1">Uncharacterized protein</fullName>
    </submittedName>
</protein>
<gene>
    <name evidence="1" type="ORF">AK812_SmicGene18589</name>
</gene>
<proteinExistence type="predicted"/>
<name>A0A1Q9DUR3_SYMMI</name>
<reference evidence="1 2" key="1">
    <citation type="submission" date="2016-02" db="EMBL/GenBank/DDBJ databases">
        <title>Genome analysis of coral dinoflagellate symbionts highlights evolutionary adaptations to a symbiotic lifestyle.</title>
        <authorList>
            <person name="Aranda M."/>
            <person name="Li Y."/>
            <person name="Liew Y.J."/>
            <person name="Baumgarten S."/>
            <person name="Simakov O."/>
            <person name="Wilson M."/>
            <person name="Piel J."/>
            <person name="Ashoor H."/>
            <person name="Bougouffa S."/>
            <person name="Bajic V.B."/>
            <person name="Ryu T."/>
            <person name="Ravasi T."/>
            <person name="Bayer T."/>
            <person name="Micklem G."/>
            <person name="Kim H."/>
            <person name="Bhak J."/>
            <person name="Lajeunesse T.C."/>
            <person name="Voolstra C.R."/>
        </authorList>
    </citation>
    <scope>NUCLEOTIDE SEQUENCE [LARGE SCALE GENOMIC DNA]</scope>
    <source>
        <strain evidence="1 2">CCMP2467</strain>
    </source>
</reference>
<evidence type="ECO:0000313" key="1">
    <source>
        <dbReference type="EMBL" id="OLP98909.1"/>
    </source>
</evidence>
<dbReference type="EMBL" id="LSRX01000381">
    <property type="protein sequence ID" value="OLP98909.1"/>
    <property type="molecule type" value="Genomic_DNA"/>
</dbReference>
<evidence type="ECO:0000313" key="2">
    <source>
        <dbReference type="Proteomes" id="UP000186817"/>
    </source>
</evidence>
<comment type="caution">
    <text evidence="1">The sequence shown here is derived from an EMBL/GenBank/DDBJ whole genome shotgun (WGS) entry which is preliminary data.</text>
</comment>
<keyword evidence="2" id="KW-1185">Reference proteome</keyword>